<keyword evidence="2" id="KW-0808">Transferase</keyword>
<gene>
    <name evidence="4" type="ORF">GCM10022286_18200</name>
</gene>
<evidence type="ECO:0000259" key="3">
    <source>
        <dbReference type="Pfam" id="PF13439"/>
    </source>
</evidence>
<evidence type="ECO:0000313" key="4">
    <source>
        <dbReference type="EMBL" id="GAA4161126.1"/>
    </source>
</evidence>
<dbReference type="PANTHER" id="PTHR46401:SF2">
    <property type="entry name" value="GLYCOSYLTRANSFERASE WBBK-RELATED"/>
    <property type="match status" value="1"/>
</dbReference>
<evidence type="ECO:0000313" key="5">
    <source>
        <dbReference type="Proteomes" id="UP001415169"/>
    </source>
</evidence>
<feature type="domain" description="Glycosyltransferase subfamily 4-like N-terminal" evidence="3">
    <location>
        <begin position="109"/>
        <end position="145"/>
    </location>
</feature>
<sequence>MGAQIYQEQIAARAAESLRGPDDQWAVKRVIARSLRSPLAGTVRLPLGAVERAGGAVRRSVGRVIYPHGALVHRMELGLPPADGEVVTMHDVVAWRFPDEGVPVASAPAELRRAAAVICVSRNTANDVAEMFGVERIHVVYPGVAESFRDAQPLSDAERERLELPARYVLHAGGASLRKNLAGLAGAWQLMRDSVPDTELVLVGPPHPRRDELFQGLPGARRLGRMPAELVPRIVASAAAVVVPSLYEGFGLPVIEAMAAGTPVVAAATSSLPEVAGGAATLTAPTPEGIAEGLRHVLDTRFDRGEAAARGRARAAEFSWERSARGHADVWHALAGAKTPRFGGIAARSN</sequence>
<dbReference type="Pfam" id="PF13692">
    <property type="entry name" value="Glyco_trans_1_4"/>
    <property type="match status" value="1"/>
</dbReference>
<dbReference type="EMBL" id="BAABBV010000001">
    <property type="protein sequence ID" value="GAA4161126.1"/>
    <property type="molecule type" value="Genomic_DNA"/>
</dbReference>
<comment type="caution">
    <text evidence="4">The sequence shown here is derived from an EMBL/GenBank/DDBJ whole genome shotgun (WGS) entry which is preliminary data.</text>
</comment>
<evidence type="ECO:0000256" key="2">
    <source>
        <dbReference type="ARBA" id="ARBA00022679"/>
    </source>
</evidence>
<dbReference type="InterPro" id="IPR028098">
    <property type="entry name" value="Glyco_trans_4-like_N"/>
</dbReference>
<proteinExistence type="predicted"/>
<keyword evidence="1" id="KW-0328">Glycosyltransferase</keyword>
<reference evidence="4" key="2">
    <citation type="submission" date="2023-12" db="EMBL/GenBank/DDBJ databases">
        <authorList>
            <person name="Sun Q."/>
            <person name="Inoue M."/>
        </authorList>
    </citation>
    <scope>NUCLEOTIDE SEQUENCE</scope>
    <source>
        <strain evidence="4">JCM 17590</strain>
    </source>
</reference>
<dbReference type="Pfam" id="PF13439">
    <property type="entry name" value="Glyco_transf_4"/>
    <property type="match status" value="1"/>
</dbReference>
<accession>A0ABP7ZK59</accession>
<protein>
    <recommendedName>
        <fullName evidence="3">Glycosyltransferase subfamily 4-like N-terminal domain-containing protein</fullName>
    </recommendedName>
</protein>
<dbReference type="Proteomes" id="UP001415169">
    <property type="component" value="Unassembled WGS sequence"/>
</dbReference>
<evidence type="ECO:0000256" key="1">
    <source>
        <dbReference type="ARBA" id="ARBA00022676"/>
    </source>
</evidence>
<dbReference type="CDD" id="cd03809">
    <property type="entry name" value="GT4_MtfB-like"/>
    <property type="match status" value="1"/>
</dbReference>
<dbReference type="Gene3D" id="3.40.50.2000">
    <property type="entry name" value="Glycogen Phosphorylase B"/>
    <property type="match status" value="2"/>
</dbReference>
<name>A0ABP7ZK59_9MICO</name>
<dbReference type="PANTHER" id="PTHR46401">
    <property type="entry name" value="GLYCOSYLTRANSFERASE WBBK-RELATED"/>
    <property type="match status" value="1"/>
</dbReference>
<keyword evidence="5" id="KW-1185">Reference proteome</keyword>
<organism evidence="4 5">
    <name type="scientific">Gryllotalpicola daejeonensis</name>
    <dbReference type="NCBI Taxonomy" id="993087"/>
    <lineage>
        <taxon>Bacteria</taxon>
        <taxon>Bacillati</taxon>
        <taxon>Actinomycetota</taxon>
        <taxon>Actinomycetes</taxon>
        <taxon>Micrococcales</taxon>
        <taxon>Microbacteriaceae</taxon>
        <taxon>Gryllotalpicola</taxon>
    </lineage>
</organism>
<reference evidence="4" key="1">
    <citation type="journal article" date="2014" name="Int. J. Syst. Evol. Microbiol.">
        <title>Complete genome of a new Firmicutes species belonging to the dominant human colonic microbiota ('Ruminococcus bicirculans') reveals two chromosomes and a selective capacity to utilize plant glucans.</title>
        <authorList>
            <consortium name="NISC Comparative Sequencing Program"/>
            <person name="Wegmann U."/>
            <person name="Louis P."/>
            <person name="Goesmann A."/>
            <person name="Henrissat B."/>
            <person name="Duncan S.H."/>
            <person name="Flint H.J."/>
        </authorList>
    </citation>
    <scope>NUCLEOTIDE SEQUENCE</scope>
    <source>
        <strain evidence="4">JCM 17590</strain>
    </source>
</reference>
<dbReference type="SUPFAM" id="SSF53756">
    <property type="entry name" value="UDP-Glycosyltransferase/glycogen phosphorylase"/>
    <property type="match status" value="1"/>
</dbReference>